<comment type="caution">
    <text evidence="1">The sequence shown here is derived from an EMBL/GenBank/DDBJ whole genome shotgun (WGS) entry which is preliminary data.</text>
</comment>
<protein>
    <submittedName>
        <fullName evidence="1">Uncharacterized protein</fullName>
    </submittedName>
</protein>
<name>A0AAP0K3Y5_9MAGN</name>
<accession>A0AAP0K3Y5</accession>
<keyword evidence="2" id="KW-1185">Reference proteome</keyword>
<reference evidence="1 2" key="1">
    <citation type="submission" date="2024-01" db="EMBL/GenBank/DDBJ databases">
        <title>Genome assemblies of Stephania.</title>
        <authorList>
            <person name="Yang L."/>
        </authorList>
    </citation>
    <scope>NUCLEOTIDE SEQUENCE [LARGE SCALE GENOMIC DNA]</scope>
    <source>
        <strain evidence="1">QJT</strain>
        <tissue evidence="1">Leaf</tissue>
    </source>
</reference>
<gene>
    <name evidence="1" type="ORF">Sjap_004687</name>
</gene>
<dbReference type="Proteomes" id="UP001417504">
    <property type="component" value="Unassembled WGS sequence"/>
</dbReference>
<dbReference type="PANTHER" id="PTHR35696:SF1">
    <property type="entry name" value="ELECTRON CARRIER_IRON ION-BINDING PROTEIN"/>
    <property type="match status" value="1"/>
</dbReference>
<proteinExistence type="predicted"/>
<organism evidence="1 2">
    <name type="scientific">Stephania japonica</name>
    <dbReference type="NCBI Taxonomy" id="461633"/>
    <lineage>
        <taxon>Eukaryota</taxon>
        <taxon>Viridiplantae</taxon>
        <taxon>Streptophyta</taxon>
        <taxon>Embryophyta</taxon>
        <taxon>Tracheophyta</taxon>
        <taxon>Spermatophyta</taxon>
        <taxon>Magnoliopsida</taxon>
        <taxon>Ranunculales</taxon>
        <taxon>Menispermaceae</taxon>
        <taxon>Menispermoideae</taxon>
        <taxon>Cissampelideae</taxon>
        <taxon>Stephania</taxon>
    </lineage>
</organism>
<dbReference type="EMBL" id="JBBNAE010000002">
    <property type="protein sequence ID" value="KAK9144784.1"/>
    <property type="molecule type" value="Genomic_DNA"/>
</dbReference>
<evidence type="ECO:0000313" key="1">
    <source>
        <dbReference type="EMBL" id="KAK9144784.1"/>
    </source>
</evidence>
<sequence length="224" mass="25636">MQNVSWLEEVFSVNSILGGFTSDSPEMDPSSCPIDTTTTMPQSQISWGSLPVDDEENTRRTFLLLKARLRSDPKRVDACRKRMRDIVDQGLLKLQKCEFKQDEVVTDADGLSKEIKKQKKRSWRMQKLTEASDLMDKLNKARTEDDLQSCLQMKSKLFERYDQNCNNDSACMETSEVQTAREDTTPRQDKCHAQPALYVTSVISQPTLDAIEDHFSLSTQIEDL</sequence>
<evidence type="ECO:0000313" key="2">
    <source>
        <dbReference type="Proteomes" id="UP001417504"/>
    </source>
</evidence>
<dbReference type="PANTHER" id="PTHR35696">
    <property type="entry name" value="ELECTRON CARRIER/IRON ION-BINDING PROTEIN"/>
    <property type="match status" value="1"/>
</dbReference>
<dbReference type="AlphaFoldDB" id="A0AAP0K3Y5"/>